<keyword evidence="1 2" id="KW-0732">Signal</keyword>
<evidence type="ECO:0000259" key="3">
    <source>
        <dbReference type="PROSITE" id="PS51677"/>
    </source>
</evidence>
<dbReference type="InterPro" id="IPR002509">
    <property type="entry name" value="NODB_dom"/>
</dbReference>
<feature type="domain" description="NodB homology" evidence="3">
    <location>
        <begin position="174"/>
        <end position="349"/>
    </location>
</feature>
<proteinExistence type="predicted"/>
<feature type="chain" id="PRO_5047037094" evidence="2">
    <location>
        <begin position="23"/>
        <end position="349"/>
    </location>
</feature>
<dbReference type="InterPro" id="IPR051398">
    <property type="entry name" value="Polysacch_Deacetylase"/>
</dbReference>
<dbReference type="EMBL" id="CP104562">
    <property type="protein sequence ID" value="UXH80662.1"/>
    <property type="molecule type" value="Genomic_DNA"/>
</dbReference>
<protein>
    <submittedName>
        <fullName evidence="4">Polysaccharide deacetylase family protein</fullName>
    </submittedName>
</protein>
<accession>A0ABY6BBU3</accession>
<gene>
    <name evidence="4" type="ORF">N4261_12615</name>
</gene>
<sequence>MTRSAARGGWSAIALAALVVMAGCTTPAAPPPEPTPVAPTEPKLQGEVVARNERLLIYVPANGESLRGIAARLLGNEDHEWQISDANGGLSRVDPGQPLVIPLKPLNPMGVVPGSYQTVTILCYHRVGTVGGKMAVSPANFTAQMEWLARNNYRVLRLGQLSGYLEGREPLPPRSVVVTFDDGYESVYRYAFPVLRKLGLPATMFVYTDFIGAGDALSWSQLQEMASSGVMDIQSHSKSHRNLIERAAGEGDERYAKNLELETAGPRDLLEKRLPVQVRHYAYPYGDANEQVLDTLTRQKYSLAVTVNPGGNAFFAQPLMLRRTMIFGDHDLEAFKARLQSSRRIGPTP</sequence>
<evidence type="ECO:0000256" key="1">
    <source>
        <dbReference type="ARBA" id="ARBA00022729"/>
    </source>
</evidence>
<dbReference type="PANTHER" id="PTHR34216:SF7">
    <property type="entry name" value="POLY-BETA-1,6-N-ACETYL-D-GLUCOSAMINE N-DEACETYLASE"/>
    <property type="match status" value="1"/>
</dbReference>
<dbReference type="SUPFAM" id="SSF88713">
    <property type="entry name" value="Glycoside hydrolase/deacetylase"/>
    <property type="match status" value="1"/>
</dbReference>
<dbReference type="Gene3D" id="3.20.20.370">
    <property type="entry name" value="Glycoside hydrolase/deacetylase"/>
    <property type="match status" value="1"/>
</dbReference>
<feature type="signal peptide" evidence="2">
    <location>
        <begin position="1"/>
        <end position="22"/>
    </location>
</feature>
<name>A0ABY6BBU3_9BURK</name>
<dbReference type="CDD" id="cd10918">
    <property type="entry name" value="CE4_NodB_like_5s_6s"/>
    <property type="match status" value="1"/>
</dbReference>
<dbReference type="RefSeq" id="WP_261760479.1">
    <property type="nucleotide sequence ID" value="NZ_CP104562.2"/>
</dbReference>
<evidence type="ECO:0000313" key="5">
    <source>
        <dbReference type="Proteomes" id="UP001064933"/>
    </source>
</evidence>
<dbReference type="PROSITE" id="PS51677">
    <property type="entry name" value="NODB"/>
    <property type="match status" value="1"/>
</dbReference>
<reference evidence="4" key="1">
    <citation type="submission" date="2022-10" db="EMBL/GenBank/DDBJ databases">
        <title>Characterization and whole genome sequencing of a new Roseateles species, isolated from fresh water.</title>
        <authorList>
            <person name="Guliayeva D.Y."/>
            <person name="Akhremchuk A.E."/>
            <person name="Sikolenko M.A."/>
            <person name="Valentovich L.N."/>
            <person name="Sidarenka A.V."/>
        </authorList>
    </citation>
    <scope>NUCLEOTIDE SEQUENCE</scope>
    <source>
        <strain evidence="4">BIM B-1768</strain>
    </source>
</reference>
<evidence type="ECO:0000256" key="2">
    <source>
        <dbReference type="SAM" id="SignalP"/>
    </source>
</evidence>
<keyword evidence="5" id="KW-1185">Reference proteome</keyword>
<evidence type="ECO:0000313" key="4">
    <source>
        <dbReference type="EMBL" id="UXH80662.1"/>
    </source>
</evidence>
<dbReference type="InterPro" id="IPR011330">
    <property type="entry name" value="Glyco_hydro/deAcase_b/a-brl"/>
</dbReference>
<dbReference type="PANTHER" id="PTHR34216">
    <property type="match status" value="1"/>
</dbReference>
<dbReference type="PROSITE" id="PS51257">
    <property type="entry name" value="PROKAR_LIPOPROTEIN"/>
    <property type="match status" value="1"/>
</dbReference>
<dbReference type="Pfam" id="PF01522">
    <property type="entry name" value="Polysacc_deac_1"/>
    <property type="match status" value="1"/>
</dbReference>
<dbReference type="Proteomes" id="UP001064933">
    <property type="component" value="Chromosome"/>
</dbReference>
<organism evidence="4 5">
    <name type="scientific">Roseateles amylovorans</name>
    <dbReference type="NCBI Taxonomy" id="2978473"/>
    <lineage>
        <taxon>Bacteria</taxon>
        <taxon>Pseudomonadati</taxon>
        <taxon>Pseudomonadota</taxon>
        <taxon>Betaproteobacteria</taxon>
        <taxon>Burkholderiales</taxon>
        <taxon>Sphaerotilaceae</taxon>
        <taxon>Roseateles</taxon>
    </lineage>
</organism>